<reference evidence="1 2" key="1">
    <citation type="journal article" date="2015" name="Genome Announc.">
        <title>Complete Genome Sequence of the Type Strain Corynebacterium testudinoris DSM 44614, Recovered from Necrotic Lesions in the Mouth of a Tortoise.</title>
        <authorList>
            <person name="Ruckert C."/>
            <person name="Kriete M."/>
            <person name="Jaenicke S."/>
            <person name="Winkler A."/>
            <person name="Tauch A."/>
        </authorList>
    </citation>
    <scope>NUCLEOTIDE SEQUENCE [LARGE SCALE GENOMIC DNA]</scope>
    <source>
        <strain evidence="1 2">DSM 44614</strain>
    </source>
</reference>
<gene>
    <name evidence="1" type="ORF">CTEST_06110</name>
</gene>
<keyword evidence="2" id="KW-1185">Reference proteome</keyword>
<reference evidence="2" key="2">
    <citation type="submission" date="2015-05" db="EMBL/GenBank/DDBJ databases">
        <title>Complete genome sequence of Corynebacterium testudinoris DSM 44614, recovered from necrotic lesions in the mouth of a tortoise.</title>
        <authorList>
            <person name="Ruckert C."/>
            <person name="Albersmeier A."/>
            <person name="Winkler A."/>
            <person name="Tauch A."/>
        </authorList>
    </citation>
    <scope>NUCLEOTIDE SEQUENCE [LARGE SCALE GENOMIC DNA]</scope>
    <source>
        <strain evidence="2">DSM 44614</strain>
    </source>
</reference>
<sequence>MVGASVAVASRIRLVKCVEEVTVVFCAGYKADGQVVSWVFALAYDPMCSGRVF</sequence>
<organism evidence="1 2">
    <name type="scientific">Corynebacterium testudinoris</name>
    <dbReference type="NCBI Taxonomy" id="136857"/>
    <lineage>
        <taxon>Bacteria</taxon>
        <taxon>Bacillati</taxon>
        <taxon>Actinomycetota</taxon>
        <taxon>Actinomycetes</taxon>
        <taxon>Mycobacteriales</taxon>
        <taxon>Corynebacteriaceae</taxon>
        <taxon>Corynebacterium</taxon>
    </lineage>
</organism>
<dbReference type="STRING" id="136857.CTEST_06110"/>
<evidence type="ECO:0000313" key="2">
    <source>
        <dbReference type="Proteomes" id="UP000035540"/>
    </source>
</evidence>
<dbReference type="EMBL" id="CP011545">
    <property type="protein sequence ID" value="AKK08664.1"/>
    <property type="molecule type" value="Genomic_DNA"/>
</dbReference>
<dbReference type="AlphaFoldDB" id="A0A0G3H5M7"/>
<dbReference type="Proteomes" id="UP000035540">
    <property type="component" value="Chromosome"/>
</dbReference>
<proteinExistence type="predicted"/>
<evidence type="ECO:0000313" key="1">
    <source>
        <dbReference type="EMBL" id="AKK08664.1"/>
    </source>
</evidence>
<name>A0A0G3H5M7_9CORY</name>
<protein>
    <submittedName>
        <fullName evidence="1">Uncharacterized protein</fullName>
    </submittedName>
</protein>
<dbReference type="PATRIC" id="fig|136857.5.peg.1214"/>
<accession>A0A0G3H5M7</accession>
<dbReference type="KEGG" id="cted:CTEST_06110"/>